<accession>A0AAV0G1L2</accession>
<sequence>MSGESDLRSDIRSVDDGIPGRVPRKKGIGDIGAGRDNGERVCLGVGEGRLRKKSGESQAALAGRNVGVENIHGSAALFQLVHQIRFLVLRLEPPRSLVPHDLRRSGRSSASTARRSHDCYLRQFIDSSYAALFAKVFSYLFTLIHSMCNGLFRFLQF</sequence>
<evidence type="ECO:0000313" key="2">
    <source>
        <dbReference type="EMBL" id="CAH9141848.1"/>
    </source>
</evidence>
<dbReference type="AlphaFoldDB" id="A0AAV0G1L2"/>
<feature type="compositionally biased region" description="Basic and acidic residues" evidence="1">
    <location>
        <begin position="1"/>
        <end position="15"/>
    </location>
</feature>
<proteinExistence type="predicted"/>
<evidence type="ECO:0000313" key="3">
    <source>
        <dbReference type="Proteomes" id="UP001152523"/>
    </source>
</evidence>
<evidence type="ECO:0000256" key="1">
    <source>
        <dbReference type="SAM" id="MobiDB-lite"/>
    </source>
</evidence>
<reference evidence="2" key="1">
    <citation type="submission" date="2022-07" db="EMBL/GenBank/DDBJ databases">
        <authorList>
            <person name="Macas J."/>
            <person name="Novak P."/>
            <person name="Neumann P."/>
        </authorList>
    </citation>
    <scope>NUCLEOTIDE SEQUENCE</scope>
</reference>
<gene>
    <name evidence="2" type="ORF">CEPIT_LOCUS39452</name>
</gene>
<keyword evidence="3" id="KW-1185">Reference proteome</keyword>
<dbReference type="Proteomes" id="UP001152523">
    <property type="component" value="Unassembled WGS sequence"/>
</dbReference>
<comment type="caution">
    <text evidence="2">The sequence shown here is derived from an EMBL/GenBank/DDBJ whole genome shotgun (WGS) entry which is preliminary data.</text>
</comment>
<feature type="region of interest" description="Disordered" evidence="1">
    <location>
        <begin position="1"/>
        <end position="33"/>
    </location>
</feature>
<organism evidence="2 3">
    <name type="scientific">Cuscuta epithymum</name>
    <dbReference type="NCBI Taxonomy" id="186058"/>
    <lineage>
        <taxon>Eukaryota</taxon>
        <taxon>Viridiplantae</taxon>
        <taxon>Streptophyta</taxon>
        <taxon>Embryophyta</taxon>
        <taxon>Tracheophyta</taxon>
        <taxon>Spermatophyta</taxon>
        <taxon>Magnoliopsida</taxon>
        <taxon>eudicotyledons</taxon>
        <taxon>Gunneridae</taxon>
        <taxon>Pentapetalae</taxon>
        <taxon>asterids</taxon>
        <taxon>lamiids</taxon>
        <taxon>Solanales</taxon>
        <taxon>Convolvulaceae</taxon>
        <taxon>Cuscuteae</taxon>
        <taxon>Cuscuta</taxon>
        <taxon>Cuscuta subgen. Cuscuta</taxon>
    </lineage>
</organism>
<name>A0AAV0G1L2_9ASTE</name>
<dbReference type="EMBL" id="CAMAPF010001033">
    <property type="protein sequence ID" value="CAH9141848.1"/>
    <property type="molecule type" value="Genomic_DNA"/>
</dbReference>
<protein>
    <submittedName>
        <fullName evidence="2">Uncharacterized protein</fullName>
    </submittedName>
</protein>